<dbReference type="EMBL" id="JBJHQH010000003">
    <property type="protein sequence ID" value="MFK9090770.1"/>
    <property type="molecule type" value="Genomic_DNA"/>
</dbReference>
<evidence type="ECO:0000313" key="14">
    <source>
        <dbReference type="Proteomes" id="UP001623041"/>
    </source>
</evidence>
<evidence type="ECO:0000256" key="11">
    <source>
        <dbReference type="SAM" id="Phobius"/>
    </source>
</evidence>
<evidence type="ECO:0000256" key="7">
    <source>
        <dbReference type="ARBA" id="ARBA00022989"/>
    </source>
</evidence>
<feature type="transmembrane region" description="Helical" evidence="11">
    <location>
        <begin position="26"/>
        <end position="49"/>
    </location>
</feature>
<dbReference type="InterPro" id="IPR005829">
    <property type="entry name" value="Sugar_transporter_CS"/>
</dbReference>
<feature type="transmembrane region" description="Helical" evidence="11">
    <location>
        <begin position="295"/>
        <end position="314"/>
    </location>
</feature>
<evidence type="ECO:0000256" key="1">
    <source>
        <dbReference type="ARBA" id="ARBA00004651"/>
    </source>
</evidence>
<comment type="caution">
    <text evidence="13">The sequence shown here is derived from an EMBL/GenBank/DDBJ whole genome shotgun (WGS) entry which is preliminary data.</text>
</comment>
<keyword evidence="7 11" id="KW-1133">Transmembrane helix</keyword>
<comment type="function">
    <text evidence="9">May be a proton symporter involved in the uptake of osmolytes such as proline and glycine betaine.</text>
</comment>
<evidence type="ECO:0000256" key="3">
    <source>
        <dbReference type="ARBA" id="ARBA00022448"/>
    </source>
</evidence>
<feature type="transmembrane region" description="Helical" evidence="11">
    <location>
        <begin position="169"/>
        <end position="189"/>
    </location>
</feature>
<keyword evidence="6" id="KW-0769">Symport</keyword>
<feature type="transmembrane region" description="Helical" evidence="11">
    <location>
        <begin position="354"/>
        <end position="376"/>
    </location>
</feature>
<dbReference type="PROSITE" id="PS00216">
    <property type="entry name" value="SUGAR_TRANSPORT_1"/>
    <property type="match status" value="1"/>
</dbReference>
<evidence type="ECO:0000256" key="10">
    <source>
        <dbReference type="ARBA" id="ARBA00039918"/>
    </source>
</evidence>
<feature type="transmembrane region" description="Helical" evidence="11">
    <location>
        <begin position="256"/>
        <end position="275"/>
    </location>
</feature>
<feature type="domain" description="Major facilitator superfamily (MFS) profile" evidence="12">
    <location>
        <begin position="28"/>
        <end position="443"/>
    </location>
</feature>
<evidence type="ECO:0000256" key="4">
    <source>
        <dbReference type="ARBA" id="ARBA00022475"/>
    </source>
</evidence>
<organism evidence="13 14">
    <name type="scientific">Bacillus salipaludis</name>
    <dbReference type="NCBI Taxonomy" id="2547811"/>
    <lineage>
        <taxon>Bacteria</taxon>
        <taxon>Bacillati</taxon>
        <taxon>Bacillota</taxon>
        <taxon>Bacilli</taxon>
        <taxon>Bacillales</taxon>
        <taxon>Bacillaceae</taxon>
        <taxon>Bacillus</taxon>
    </lineage>
</organism>
<dbReference type="Pfam" id="PF07690">
    <property type="entry name" value="MFS_1"/>
    <property type="match status" value="1"/>
</dbReference>
<feature type="transmembrane region" description="Helical" evidence="11">
    <location>
        <begin position="100"/>
        <end position="118"/>
    </location>
</feature>
<evidence type="ECO:0000256" key="5">
    <source>
        <dbReference type="ARBA" id="ARBA00022692"/>
    </source>
</evidence>
<dbReference type="InterPro" id="IPR051084">
    <property type="entry name" value="H+-coupled_symporters"/>
</dbReference>
<keyword evidence="8 11" id="KW-0472">Membrane</keyword>
<feature type="transmembrane region" description="Helical" evidence="11">
    <location>
        <begin position="388"/>
        <end position="409"/>
    </location>
</feature>
<feature type="transmembrane region" description="Helical" evidence="11">
    <location>
        <begin position="326"/>
        <end position="342"/>
    </location>
</feature>
<dbReference type="PANTHER" id="PTHR43528:SF1">
    <property type="entry name" value="ALPHA-KETOGLUTARATE PERMEASE"/>
    <property type="match status" value="1"/>
</dbReference>
<sequence>MSNPPNDIMNVSHATNQKIVSRKQMITAITASIVGWAFDLFDLFILLFVAPTIGKLFFPATDPMLQLAATYASFAVTLLMRPVGSALFGSYADRYGRKRAMMIAVVGVGVATALFGTLPTFGKIGIAATVLFIILRLIQGVFVGGVVASTHTIGTETVSPKYRGLMSGLIGGGGAGLGALMASIVFLAVSSIFPGSEFEVWGWRVMFFTGIISSIFGLFIFRSLEESPAWVNAQKEKSNGNKPQKTPIRTLFSRQYSFVLFVNLLLTIGGGTAYYLTAGYLPTFLKVVNGTSPNIVSVTLIITSIAMILSTAFGGYISDVIGRKKTFLISGITCLIALPLLFKQLGQATDGTSIIVYASIIVFIAQITYAPTLIFLNERFPTAVRSTGTGISWNLGFAIGGTMPTFVSLASKTPQSIPQVLGYFFIGVFILYLIGSLIIPETKGKMSESNEKLQSKTMVS</sequence>
<proteinExistence type="inferred from homology"/>
<evidence type="ECO:0000313" key="13">
    <source>
        <dbReference type="EMBL" id="MFK9090770.1"/>
    </source>
</evidence>
<feature type="transmembrane region" description="Helical" evidence="11">
    <location>
        <begin position="201"/>
        <end position="221"/>
    </location>
</feature>
<dbReference type="InterPro" id="IPR020846">
    <property type="entry name" value="MFS_dom"/>
</dbReference>
<dbReference type="InterPro" id="IPR011701">
    <property type="entry name" value="MFS"/>
</dbReference>
<dbReference type="PROSITE" id="PS50850">
    <property type="entry name" value="MFS"/>
    <property type="match status" value="1"/>
</dbReference>
<keyword evidence="3" id="KW-0813">Transport</keyword>
<evidence type="ECO:0000259" key="12">
    <source>
        <dbReference type="PROSITE" id="PS50850"/>
    </source>
</evidence>
<protein>
    <recommendedName>
        <fullName evidence="10">Putative proline/betaine transporter</fullName>
    </recommendedName>
</protein>
<evidence type="ECO:0000256" key="9">
    <source>
        <dbReference type="ARBA" id="ARBA00037295"/>
    </source>
</evidence>
<keyword evidence="5 11" id="KW-0812">Transmembrane</keyword>
<evidence type="ECO:0000256" key="6">
    <source>
        <dbReference type="ARBA" id="ARBA00022847"/>
    </source>
</evidence>
<feature type="transmembrane region" description="Helical" evidence="11">
    <location>
        <begin position="124"/>
        <end position="148"/>
    </location>
</feature>
<comment type="subcellular location">
    <subcellularLocation>
        <location evidence="1">Cell membrane</location>
        <topology evidence="1">Multi-pass membrane protein</topology>
    </subcellularLocation>
</comment>
<comment type="similarity">
    <text evidence="2">Belongs to the major facilitator superfamily. Metabolite:H+ Symporter (MHS) family (TC 2.A.1.6) family.</text>
</comment>
<reference evidence="13 14" key="1">
    <citation type="submission" date="2024-11" db="EMBL/GenBank/DDBJ databases">
        <authorList>
            <person name="Lucas J.A."/>
        </authorList>
    </citation>
    <scope>NUCLEOTIDE SEQUENCE [LARGE SCALE GENOMIC DNA]</scope>
    <source>
        <strain evidence="13 14">Z 5.4</strain>
    </source>
</reference>
<evidence type="ECO:0000256" key="8">
    <source>
        <dbReference type="ARBA" id="ARBA00023136"/>
    </source>
</evidence>
<dbReference type="PANTHER" id="PTHR43528">
    <property type="entry name" value="ALPHA-KETOGLUTARATE PERMEASE"/>
    <property type="match status" value="1"/>
</dbReference>
<feature type="transmembrane region" description="Helical" evidence="11">
    <location>
        <begin position="69"/>
        <end position="88"/>
    </location>
</feature>
<dbReference type="SUPFAM" id="SSF103473">
    <property type="entry name" value="MFS general substrate transporter"/>
    <property type="match status" value="1"/>
</dbReference>
<gene>
    <name evidence="13" type="ORF">ACJEBI_04655</name>
</gene>
<dbReference type="PROSITE" id="PS00217">
    <property type="entry name" value="SUGAR_TRANSPORT_2"/>
    <property type="match status" value="1"/>
</dbReference>
<accession>A0ABW8RBD6</accession>
<dbReference type="Proteomes" id="UP001623041">
    <property type="component" value="Unassembled WGS sequence"/>
</dbReference>
<feature type="transmembrane region" description="Helical" evidence="11">
    <location>
        <begin position="421"/>
        <end position="439"/>
    </location>
</feature>
<dbReference type="InterPro" id="IPR036259">
    <property type="entry name" value="MFS_trans_sf"/>
</dbReference>
<name>A0ABW8RBD6_9BACI</name>
<keyword evidence="4" id="KW-1003">Cell membrane</keyword>
<keyword evidence="14" id="KW-1185">Reference proteome</keyword>
<dbReference type="RefSeq" id="WP_406579464.1">
    <property type="nucleotide sequence ID" value="NZ_JBJHQH010000003.1"/>
</dbReference>
<evidence type="ECO:0000256" key="2">
    <source>
        <dbReference type="ARBA" id="ARBA00008240"/>
    </source>
</evidence>
<dbReference type="Gene3D" id="1.20.1250.20">
    <property type="entry name" value="MFS general substrate transporter like domains"/>
    <property type="match status" value="1"/>
</dbReference>